<gene>
    <name evidence="10" type="ORF">chiPu_0009038</name>
</gene>
<dbReference type="SUPFAM" id="SSF46689">
    <property type="entry name" value="Homeodomain-like"/>
    <property type="match status" value="1"/>
</dbReference>
<feature type="compositionally biased region" description="Acidic residues" evidence="7">
    <location>
        <begin position="259"/>
        <end position="269"/>
    </location>
</feature>
<dbReference type="InterPro" id="IPR009057">
    <property type="entry name" value="Homeodomain-like_sf"/>
</dbReference>
<keyword evidence="11" id="KW-1185">Reference proteome</keyword>
<dbReference type="SMART" id="SM01189">
    <property type="entry name" value="ELM2"/>
    <property type="match status" value="1"/>
</dbReference>
<comment type="caution">
    <text evidence="10">The sequence shown here is derived from an EMBL/GenBank/DDBJ whole genome shotgun (WGS) entry which is preliminary data.</text>
</comment>
<evidence type="ECO:0000313" key="11">
    <source>
        <dbReference type="Proteomes" id="UP000287033"/>
    </source>
</evidence>
<feature type="compositionally biased region" description="Low complexity" evidence="7">
    <location>
        <begin position="470"/>
        <end position="483"/>
    </location>
</feature>
<dbReference type="OrthoDB" id="5916873at2759"/>
<dbReference type="SMART" id="SM00717">
    <property type="entry name" value="SANT"/>
    <property type="match status" value="1"/>
</dbReference>
<accession>A0A401SJI8</accession>
<evidence type="ECO:0008006" key="12">
    <source>
        <dbReference type="Google" id="ProtNLM"/>
    </source>
</evidence>
<dbReference type="GO" id="GO:0003714">
    <property type="term" value="F:transcription corepressor activity"/>
    <property type="evidence" value="ECO:0007669"/>
    <property type="project" value="TreeGrafter"/>
</dbReference>
<dbReference type="AlphaFoldDB" id="A0A401SJI8"/>
<dbReference type="FunFam" id="4.10.1240.50:FF:000005">
    <property type="entry name" value="Mesoderm induction early response protein 3"/>
    <property type="match status" value="1"/>
</dbReference>
<reference evidence="10 11" key="1">
    <citation type="journal article" date="2018" name="Nat. Ecol. Evol.">
        <title>Shark genomes provide insights into elasmobranch evolution and the origin of vertebrates.</title>
        <authorList>
            <person name="Hara Y"/>
            <person name="Yamaguchi K"/>
            <person name="Onimaru K"/>
            <person name="Kadota M"/>
            <person name="Koyanagi M"/>
            <person name="Keeley SD"/>
            <person name="Tatsumi K"/>
            <person name="Tanaka K"/>
            <person name="Motone F"/>
            <person name="Kageyama Y"/>
            <person name="Nozu R"/>
            <person name="Adachi N"/>
            <person name="Nishimura O"/>
            <person name="Nakagawa R"/>
            <person name="Tanegashima C"/>
            <person name="Kiyatake I"/>
            <person name="Matsumoto R"/>
            <person name="Murakumo K"/>
            <person name="Nishida K"/>
            <person name="Terakita A"/>
            <person name="Kuratani S"/>
            <person name="Sato K"/>
            <person name="Hyodo S Kuraku.S."/>
        </authorList>
    </citation>
    <scope>NUCLEOTIDE SEQUENCE [LARGE SCALE GENOMIC DNA]</scope>
</reference>
<dbReference type="Pfam" id="PF00249">
    <property type="entry name" value="Myb_DNA-binding"/>
    <property type="match status" value="1"/>
</dbReference>
<dbReference type="STRING" id="137246.A0A401SJI8"/>
<dbReference type="InterPro" id="IPR000949">
    <property type="entry name" value="ELM2_dom"/>
</dbReference>
<keyword evidence="6" id="KW-0539">Nucleus</keyword>
<dbReference type="Pfam" id="PF19426">
    <property type="entry name" value="MIER1_3_C"/>
    <property type="match status" value="1"/>
</dbReference>
<evidence type="ECO:0000256" key="4">
    <source>
        <dbReference type="ARBA" id="ARBA00023015"/>
    </source>
</evidence>
<sequence>MSECDQLSHVDSNSKLEQKKDNCNYSAPVTPLPLDPQSLRCTPTDRQQRRCRSTSRVYIRDPALGFPRQRQKQYGGALMTVLQDWRKVTCQASVGRQSPRVVLYRTQDLCSFENRLQSGGAGSMGSADHRFNLADILSHNYPSQEEEETPEADKSFEDLERESDVPFEELLALYGYEASDPISEHESEGSSPSELADNLPEMTLDKEQIAKDLLSGEEEEETQSSADDLTPSVTSHEASDLFPHPLRSNSIEDDKELSLSDEDSEEDDSILSNDCKKEIMVGPQYQAPIPPFIGRYRQNEKVYDNEDQLLWDPYVLPERQVEEFLYKAVKRARDDKTNESLPEGILIKDSEQALYELVKCNFNAEEALRRLRFNVKVVQDELCAWSEEECRNFEHGLRVHGKNFHLIQANKVRTRSVGECVAYYYMWKKSERYDYFAQQTKFGKKKYSLHPGVLDYMDQELDSIEGESCSRTPNSPPISSTTSRLDPEQDPLLIQNSEQQDVEIAVCTMSGNSQMFEYCNSPVNRSETSCSLEPICDQGRVTPTHDCDTVTLSQAESGFFQLELDQVILDRPALEMSTKKLKMDFSLPKTFNPGLSDNPDSVDFENHTSHIAQAKMSVAVTDFGSIDVGDVNSLLSAHTLHHPATIHSESLSQ</sequence>
<dbReference type="InterPro" id="IPR040138">
    <property type="entry name" value="MIER/MTA"/>
</dbReference>
<dbReference type="GO" id="GO:0000122">
    <property type="term" value="P:negative regulation of transcription by RNA polymerase II"/>
    <property type="evidence" value="ECO:0007669"/>
    <property type="project" value="TreeGrafter"/>
</dbReference>
<dbReference type="GO" id="GO:0042826">
    <property type="term" value="F:histone deacetylase binding"/>
    <property type="evidence" value="ECO:0007669"/>
    <property type="project" value="TreeGrafter"/>
</dbReference>
<feature type="compositionally biased region" description="Polar residues" evidence="7">
    <location>
        <begin position="223"/>
        <end position="236"/>
    </location>
</feature>
<dbReference type="InterPro" id="IPR017884">
    <property type="entry name" value="SANT_dom"/>
</dbReference>
<dbReference type="GO" id="GO:0032991">
    <property type="term" value="C:protein-containing complex"/>
    <property type="evidence" value="ECO:0007669"/>
    <property type="project" value="UniProtKB-ARBA"/>
</dbReference>
<feature type="region of interest" description="Disordered" evidence="7">
    <location>
        <begin position="465"/>
        <end position="486"/>
    </location>
</feature>
<dbReference type="PANTHER" id="PTHR10865:SF27">
    <property type="entry name" value="MESODERM INDUCTION EARLY RESPONSE PROTEIN 2"/>
    <property type="match status" value="1"/>
</dbReference>
<dbReference type="EMBL" id="BEZZ01000311">
    <property type="protein sequence ID" value="GCC30587.1"/>
    <property type="molecule type" value="Genomic_DNA"/>
</dbReference>
<keyword evidence="4" id="KW-0805">Transcription regulation</keyword>
<name>A0A401SJI8_CHIPU</name>
<proteinExistence type="predicted"/>
<keyword evidence="2" id="KW-0678">Repressor</keyword>
<dbReference type="CDD" id="cd11661">
    <property type="entry name" value="SANT_MTA3_like"/>
    <property type="match status" value="1"/>
</dbReference>
<evidence type="ECO:0000256" key="3">
    <source>
        <dbReference type="ARBA" id="ARBA00022553"/>
    </source>
</evidence>
<dbReference type="Pfam" id="PF01448">
    <property type="entry name" value="ELM2"/>
    <property type="match status" value="1"/>
</dbReference>
<dbReference type="Gene3D" id="4.10.1240.50">
    <property type="match status" value="1"/>
</dbReference>
<dbReference type="OMA" id="NLCPREP"/>
<evidence type="ECO:0000313" key="10">
    <source>
        <dbReference type="EMBL" id="GCC30587.1"/>
    </source>
</evidence>
<evidence type="ECO:0000256" key="7">
    <source>
        <dbReference type="SAM" id="MobiDB-lite"/>
    </source>
</evidence>
<keyword evidence="5" id="KW-0804">Transcription</keyword>
<evidence type="ECO:0000256" key="1">
    <source>
        <dbReference type="ARBA" id="ARBA00004123"/>
    </source>
</evidence>
<feature type="compositionally biased region" description="Basic and acidic residues" evidence="7">
    <location>
        <begin position="1"/>
        <end position="22"/>
    </location>
</feature>
<dbReference type="PANTHER" id="PTHR10865">
    <property type="entry name" value="METASTASIS-ASSOCIATED PROTEIN AND MESODERM INDUCTION EARLY RESPONSE PROTEIN"/>
    <property type="match status" value="1"/>
</dbReference>
<dbReference type="InterPro" id="IPR001005">
    <property type="entry name" value="SANT/Myb"/>
</dbReference>
<dbReference type="Gene3D" id="1.10.10.60">
    <property type="entry name" value="Homeodomain-like"/>
    <property type="match status" value="1"/>
</dbReference>
<feature type="domain" description="SANT" evidence="9">
    <location>
        <begin position="380"/>
        <end position="432"/>
    </location>
</feature>
<dbReference type="GO" id="GO:0005654">
    <property type="term" value="C:nucleoplasm"/>
    <property type="evidence" value="ECO:0007669"/>
    <property type="project" value="TreeGrafter"/>
</dbReference>
<dbReference type="PROSITE" id="PS51293">
    <property type="entry name" value="SANT"/>
    <property type="match status" value="1"/>
</dbReference>
<evidence type="ECO:0000256" key="5">
    <source>
        <dbReference type="ARBA" id="ARBA00023163"/>
    </source>
</evidence>
<dbReference type="PROSITE" id="PS51156">
    <property type="entry name" value="ELM2"/>
    <property type="match status" value="1"/>
</dbReference>
<dbReference type="Proteomes" id="UP000287033">
    <property type="component" value="Unassembled WGS sequence"/>
</dbReference>
<evidence type="ECO:0000256" key="6">
    <source>
        <dbReference type="ARBA" id="ARBA00023242"/>
    </source>
</evidence>
<protein>
    <recommendedName>
        <fullName evidence="12">Mesoderm induction early response protein 2</fullName>
    </recommendedName>
</protein>
<evidence type="ECO:0000259" key="9">
    <source>
        <dbReference type="PROSITE" id="PS51293"/>
    </source>
</evidence>
<feature type="domain" description="ELM2" evidence="8">
    <location>
        <begin position="277"/>
        <end position="375"/>
    </location>
</feature>
<organism evidence="10 11">
    <name type="scientific">Chiloscyllium punctatum</name>
    <name type="common">Brownbanded bambooshark</name>
    <name type="synonym">Hemiscyllium punctatum</name>
    <dbReference type="NCBI Taxonomy" id="137246"/>
    <lineage>
        <taxon>Eukaryota</taxon>
        <taxon>Metazoa</taxon>
        <taxon>Chordata</taxon>
        <taxon>Craniata</taxon>
        <taxon>Vertebrata</taxon>
        <taxon>Chondrichthyes</taxon>
        <taxon>Elasmobranchii</taxon>
        <taxon>Galeomorphii</taxon>
        <taxon>Galeoidea</taxon>
        <taxon>Orectolobiformes</taxon>
        <taxon>Hemiscylliidae</taxon>
        <taxon>Chiloscyllium</taxon>
    </lineage>
</organism>
<evidence type="ECO:0000256" key="2">
    <source>
        <dbReference type="ARBA" id="ARBA00022491"/>
    </source>
</evidence>
<feature type="region of interest" description="Disordered" evidence="7">
    <location>
        <begin position="214"/>
        <end position="269"/>
    </location>
</feature>
<comment type="subcellular location">
    <subcellularLocation>
        <location evidence="1">Nucleus</location>
    </subcellularLocation>
</comment>
<dbReference type="FunFam" id="1.10.10.60:FF:000025">
    <property type="entry name" value="Mesoderm induction early response 1, transcriptional regulator"/>
    <property type="match status" value="1"/>
</dbReference>
<keyword evidence="3" id="KW-0597">Phosphoprotein</keyword>
<feature type="region of interest" description="Disordered" evidence="7">
    <location>
        <begin position="1"/>
        <end position="29"/>
    </location>
</feature>
<evidence type="ECO:0000259" key="8">
    <source>
        <dbReference type="PROSITE" id="PS51156"/>
    </source>
</evidence>
<dbReference type="InterPro" id="IPR045787">
    <property type="entry name" value="MIER1/3_C"/>
</dbReference>